<feature type="chain" id="PRO_5015655032" description="Excalibur calcium-binding domain-containing protein" evidence="2">
    <location>
        <begin position="19"/>
        <end position="253"/>
    </location>
</feature>
<keyword evidence="2" id="KW-0732">Signal</keyword>
<feature type="region of interest" description="Disordered" evidence="1">
    <location>
        <begin position="53"/>
        <end position="77"/>
    </location>
</feature>
<evidence type="ECO:0000256" key="2">
    <source>
        <dbReference type="SAM" id="SignalP"/>
    </source>
</evidence>
<protein>
    <recommendedName>
        <fullName evidence="5">Excalibur calcium-binding domain-containing protein</fullName>
    </recommendedName>
</protein>
<reference evidence="3 4" key="1">
    <citation type="submission" date="2018-04" db="EMBL/GenBank/DDBJ databases">
        <title>Pelagivirga bohaiensis gen. nov., sp. nov., a bacterium isolated from the Bohai Sea.</title>
        <authorList>
            <person name="Ji X."/>
        </authorList>
    </citation>
    <scope>NUCLEOTIDE SEQUENCE [LARGE SCALE GENOMIC DNA]</scope>
    <source>
        <strain evidence="3 4">BH-SD16</strain>
    </source>
</reference>
<dbReference type="AlphaFoldDB" id="A0A2T7FXH0"/>
<keyword evidence="4" id="KW-1185">Reference proteome</keyword>
<dbReference type="Proteomes" id="UP000244817">
    <property type="component" value="Unassembled WGS sequence"/>
</dbReference>
<evidence type="ECO:0000256" key="1">
    <source>
        <dbReference type="SAM" id="MobiDB-lite"/>
    </source>
</evidence>
<sequence length="253" mass="26222">MKAFALLGVGIVTMAACAPQVPDSGAGVGFGDYAQYEVERAQREAALRGVEPPAGQAIVPPTATSAPTAQSQDDGGVTSADLAAAGINTQAAASPTPAVTSAPAATASATAGATAPAAPVGSNPQISDEQDFEAVTDRESIESDAERRARMAAAYQVLEAEALPVRNGQVEPNIVQYALQAPNEKGQPVFSRSIFSTEGRFARNCAKYRTADEAQRDFLVRGGPQRDRLGLDPDGDGFACGWDPQAFRTVVRN</sequence>
<gene>
    <name evidence="3" type="ORF">DC363_06790</name>
</gene>
<dbReference type="OrthoDB" id="7951357at2"/>
<evidence type="ECO:0000313" key="4">
    <source>
        <dbReference type="Proteomes" id="UP000244817"/>
    </source>
</evidence>
<dbReference type="RefSeq" id="WP_108640385.1">
    <property type="nucleotide sequence ID" value="NZ_QCYG01000004.1"/>
</dbReference>
<feature type="compositionally biased region" description="Basic and acidic residues" evidence="1">
    <location>
        <begin position="135"/>
        <end position="145"/>
    </location>
</feature>
<comment type="caution">
    <text evidence="3">The sequence shown here is derived from an EMBL/GenBank/DDBJ whole genome shotgun (WGS) entry which is preliminary data.</text>
</comment>
<organism evidence="3 4">
    <name type="scientific">Thalassorhabdomicrobium marinisediminis</name>
    <dbReference type="NCBI Taxonomy" id="2170577"/>
    <lineage>
        <taxon>Bacteria</taxon>
        <taxon>Pseudomonadati</taxon>
        <taxon>Pseudomonadota</taxon>
        <taxon>Alphaproteobacteria</taxon>
        <taxon>Rhodobacterales</taxon>
        <taxon>Paracoccaceae</taxon>
        <taxon>Thalassorhabdomicrobium</taxon>
    </lineage>
</organism>
<name>A0A2T7FXH0_9RHOB</name>
<dbReference type="PROSITE" id="PS51257">
    <property type="entry name" value="PROKAR_LIPOPROTEIN"/>
    <property type="match status" value="1"/>
</dbReference>
<evidence type="ECO:0008006" key="5">
    <source>
        <dbReference type="Google" id="ProtNLM"/>
    </source>
</evidence>
<evidence type="ECO:0000313" key="3">
    <source>
        <dbReference type="EMBL" id="PVA06857.1"/>
    </source>
</evidence>
<feature type="compositionally biased region" description="Polar residues" evidence="1">
    <location>
        <begin position="62"/>
        <end position="73"/>
    </location>
</feature>
<feature type="region of interest" description="Disordered" evidence="1">
    <location>
        <begin position="113"/>
        <end position="145"/>
    </location>
</feature>
<accession>A0A2T7FXH0</accession>
<proteinExistence type="predicted"/>
<feature type="signal peptide" evidence="2">
    <location>
        <begin position="1"/>
        <end position="18"/>
    </location>
</feature>
<dbReference type="EMBL" id="QCYG01000004">
    <property type="protein sequence ID" value="PVA06857.1"/>
    <property type="molecule type" value="Genomic_DNA"/>
</dbReference>
<feature type="compositionally biased region" description="Low complexity" evidence="1">
    <location>
        <begin position="113"/>
        <end position="122"/>
    </location>
</feature>